<comment type="caution">
    <text evidence="1">The sequence shown here is derived from an EMBL/GenBank/DDBJ whole genome shotgun (WGS) entry which is preliminary data.</text>
</comment>
<gene>
    <name evidence="1" type="ORF">FD24_GL002663</name>
</gene>
<protein>
    <submittedName>
        <fullName evidence="1">Uncharacterized protein</fullName>
    </submittedName>
</protein>
<evidence type="ECO:0000313" key="2">
    <source>
        <dbReference type="Proteomes" id="UP000051020"/>
    </source>
</evidence>
<dbReference type="Proteomes" id="UP000051020">
    <property type="component" value="Unassembled WGS sequence"/>
</dbReference>
<name>A0A837RB36_LACPE</name>
<dbReference type="EMBL" id="AZCU01000005">
    <property type="protein sequence ID" value="KRK25903.1"/>
    <property type="molecule type" value="Genomic_DNA"/>
</dbReference>
<sequence>MADERPPNLVQLTTEYLVTGPSGKLSIGIGDALWHLSTERIIQILLTHLNASNFNGN</sequence>
<accession>A0A837RB36</accession>
<reference evidence="1 2" key="1">
    <citation type="journal article" date="2015" name="Genome Announc.">
        <title>Expanding the biotechnology potential of lactobacilli through comparative genomics of 213 strains and associated genera.</title>
        <authorList>
            <person name="Sun Z."/>
            <person name="Harris H.M."/>
            <person name="McCann A."/>
            <person name="Guo C."/>
            <person name="Argimon S."/>
            <person name="Zhang W."/>
            <person name="Yang X."/>
            <person name="Jeffery I.B."/>
            <person name="Cooney J.C."/>
            <person name="Kagawa T.F."/>
            <person name="Liu W."/>
            <person name="Song Y."/>
            <person name="Salvetti E."/>
            <person name="Wrobel A."/>
            <person name="Rasinkangas P."/>
            <person name="Parkhill J."/>
            <person name="Rea M.C."/>
            <person name="O'Sullivan O."/>
            <person name="Ritari J."/>
            <person name="Douillard F.P."/>
            <person name="Paul Ross R."/>
            <person name="Yang R."/>
            <person name="Briner A.E."/>
            <person name="Felis G.E."/>
            <person name="de Vos W.M."/>
            <person name="Barrangou R."/>
            <person name="Klaenhammer T.R."/>
            <person name="Caufield P.W."/>
            <person name="Cui Y."/>
            <person name="Zhang H."/>
            <person name="O'Toole P.W."/>
        </authorList>
    </citation>
    <scope>NUCLEOTIDE SEQUENCE [LARGE SCALE GENOMIC DNA]</scope>
    <source>
        <strain evidence="1 2">DSM 20314</strain>
    </source>
</reference>
<dbReference type="AlphaFoldDB" id="A0A837RB36"/>
<proteinExistence type="predicted"/>
<evidence type="ECO:0000313" key="1">
    <source>
        <dbReference type="EMBL" id="KRK25903.1"/>
    </source>
</evidence>
<organism evidence="1 2">
    <name type="scientific">Lactiplantibacillus pentosus DSM 20314</name>
    <dbReference type="NCBI Taxonomy" id="1423791"/>
    <lineage>
        <taxon>Bacteria</taxon>
        <taxon>Bacillati</taxon>
        <taxon>Bacillota</taxon>
        <taxon>Bacilli</taxon>
        <taxon>Lactobacillales</taxon>
        <taxon>Lactobacillaceae</taxon>
        <taxon>Lactiplantibacillus</taxon>
    </lineage>
</organism>